<organism evidence="1 2">
    <name type="scientific">Sphingobium indicum BiD32</name>
    <dbReference type="NCBI Taxonomy" id="1301087"/>
    <lineage>
        <taxon>Bacteria</taxon>
        <taxon>Pseudomonadati</taxon>
        <taxon>Pseudomonadota</taxon>
        <taxon>Alphaproteobacteria</taxon>
        <taxon>Sphingomonadales</taxon>
        <taxon>Sphingomonadaceae</taxon>
        <taxon>Sphingobium</taxon>
    </lineage>
</organism>
<reference evidence="2" key="2">
    <citation type="submission" date="2013-04" db="EMBL/GenBank/DDBJ databases">
        <title>Bisphenol A degrading Sphingobium sp. strain BiD32.</title>
        <authorList>
            <person name="Nielsen J.L."/>
            <person name="Zhou N.A."/>
            <person name="Kjeldal H."/>
        </authorList>
    </citation>
    <scope>NUCLEOTIDE SEQUENCE [LARGE SCALE GENOMIC DNA]</scope>
    <source>
        <strain evidence="2">BiD32</strain>
    </source>
</reference>
<keyword evidence="2" id="KW-1185">Reference proteome</keyword>
<proteinExistence type="predicted"/>
<sequence length="40" mass="4342">MPPRSIQNCQSIARVMAGRRHNGKGANGATLFHEKDAFSS</sequence>
<evidence type="ECO:0000313" key="1">
    <source>
        <dbReference type="EMBL" id="CCW18166.1"/>
    </source>
</evidence>
<dbReference type="AlphaFoldDB" id="N1MMI5"/>
<evidence type="ECO:0000313" key="2">
    <source>
        <dbReference type="Proteomes" id="UP000013201"/>
    </source>
</evidence>
<comment type="caution">
    <text evidence="1">The sequence shown here is derived from an EMBL/GenBank/DDBJ whole genome shotgun (WGS) entry which is preliminary data.</text>
</comment>
<dbReference type="EMBL" id="CAVK010000123">
    <property type="protein sequence ID" value="CCW18166.1"/>
    <property type="molecule type" value="Genomic_DNA"/>
</dbReference>
<reference evidence="1 2" key="1">
    <citation type="submission" date="2013-03" db="EMBL/GenBank/DDBJ databases">
        <authorList>
            <person name="Le V."/>
        </authorList>
    </citation>
    <scope>NUCLEOTIDE SEQUENCE [LARGE SCALE GENOMIC DNA]</scope>
    <source>
        <strain evidence="1 2">BiD32</strain>
    </source>
</reference>
<accession>N1MMI5</accession>
<name>N1MMI5_9SPHN</name>
<gene>
    <name evidence="1" type="ORF">EBBID32_25170</name>
</gene>
<dbReference type="Proteomes" id="UP000013201">
    <property type="component" value="Unassembled WGS sequence"/>
</dbReference>
<protein>
    <submittedName>
        <fullName evidence="1">Uncharacterized protein</fullName>
    </submittedName>
</protein>